<dbReference type="EC" id="2.7.7.7" evidence="2"/>
<comment type="similarity">
    <text evidence="1">Belongs to the DNA polymerase type-Y family.</text>
</comment>
<dbReference type="InterPro" id="IPR043128">
    <property type="entry name" value="Rev_trsase/Diguanyl_cyclase"/>
</dbReference>
<evidence type="ECO:0000256" key="16">
    <source>
        <dbReference type="SAM" id="MobiDB-lite"/>
    </source>
</evidence>
<dbReference type="InterPro" id="IPR022880">
    <property type="entry name" value="DNApol_IV"/>
</dbReference>
<evidence type="ECO:0000256" key="9">
    <source>
        <dbReference type="ARBA" id="ARBA00022771"/>
    </source>
</evidence>
<dbReference type="FunFam" id="3.30.1490.100:FF:000004">
    <property type="entry name" value="DNA polymerase IV"/>
    <property type="match status" value="1"/>
</dbReference>
<dbReference type="GO" id="GO:0003684">
    <property type="term" value="F:damaged DNA binding"/>
    <property type="evidence" value="ECO:0007669"/>
    <property type="project" value="InterPro"/>
</dbReference>
<dbReference type="Gene3D" id="3.40.1170.60">
    <property type="match status" value="1"/>
</dbReference>
<name>F0VZA0_9STRA</name>
<dbReference type="PANTHER" id="PTHR11076">
    <property type="entry name" value="DNA REPAIR POLYMERASE UMUC / TRANSFERASE FAMILY MEMBER"/>
    <property type="match status" value="1"/>
</dbReference>
<dbReference type="Gene3D" id="3.30.70.270">
    <property type="match status" value="1"/>
</dbReference>
<dbReference type="FunFam" id="3.40.1170.60:FF:000002">
    <property type="entry name" value="Polymerase (DNA directed) kappa"/>
    <property type="match status" value="1"/>
</dbReference>
<dbReference type="InterPro" id="IPR017961">
    <property type="entry name" value="DNA_pol_Y-fam_little_finger"/>
</dbReference>
<keyword evidence="11" id="KW-0460">Magnesium</keyword>
<dbReference type="Gene3D" id="3.30.1490.100">
    <property type="entry name" value="DNA polymerase, Y-family, little finger domain"/>
    <property type="match status" value="1"/>
</dbReference>
<dbReference type="GO" id="GO:0006260">
    <property type="term" value="P:DNA replication"/>
    <property type="evidence" value="ECO:0007669"/>
    <property type="project" value="UniProtKB-KW"/>
</dbReference>
<dbReference type="HOGENOM" id="CLU_012348_11_4_1"/>
<dbReference type="PROSITE" id="PS50173">
    <property type="entry name" value="UMUC"/>
    <property type="match status" value="1"/>
</dbReference>
<evidence type="ECO:0000256" key="12">
    <source>
        <dbReference type="ARBA" id="ARBA00022932"/>
    </source>
</evidence>
<protein>
    <recommendedName>
        <fullName evidence="3">DNA polymerase kappa</fullName>
        <ecNumber evidence="2">2.7.7.7</ecNumber>
    </recommendedName>
</protein>
<keyword evidence="12" id="KW-0239">DNA-directed DNA polymerase</keyword>
<evidence type="ECO:0000256" key="15">
    <source>
        <dbReference type="PROSITE-ProRule" id="PRU01256"/>
    </source>
</evidence>
<dbReference type="Pfam" id="PF11799">
    <property type="entry name" value="IMS_C"/>
    <property type="match status" value="1"/>
</dbReference>
<sequence length="614" mass="70078">MTNEARNMTENEDESQTKCAFLLKKKDHTASDLDGTFIPPDKKKKDTNDKEQKLGNELFVFTAEKAGMADVNAEHLRKTVYEMSKDSVFFKNSMKNNDKVDQRIKQMQEQVAKLTQPKIRFLEARIDEIVALQLECRRDLTRIKVVIDMDMFYAAVEMRDNPILRHVPLAVGSIGMISTTNYEARKFGVRSAMPGFIGKKLCPDLVFTPVRMEKYSAIAQEIRQIFAVYDPNFTAFSLDEAALDLTDYTREHWRKYVSQLSLKDWNHDGWMQDCETRQEGGHEMPESLTMKIASAIVSEIRQRIFEETQLTASAGIAVNTMLAKICSNIEKPNGQFALEGSKEVILEFIRELPVRKVGGIGKVMEKILAALNITTMQEVFDRRAVLFHVFKERTATWLLRTCLGIQEQQSESERKSYSRETTFKAVSDFESLKQICASICEHLAQDLAEDNVAARNITLKLKCADFSVRTRSVTLNTSIQSCKRLLQVALDLLKREMPISLRLLGIRAASLIPSVQREETNQVQKRQLTIQDCKMTTEGALDSMKDFGAQEEESALSNDSNKNVDKEAYAPCPICQEMIKTASLIAVNRHIDKCIEKQSIRQPKRRIRITDYME</sequence>
<keyword evidence="6" id="KW-0235">DNA replication</keyword>
<dbReference type="Pfam" id="PF11798">
    <property type="entry name" value="IMS_HHH"/>
    <property type="match status" value="1"/>
</dbReference>
<comment type="catalytic activity">
    <reaction evidence="14">
        <text>DNA(n) + a 2'-deoxyribonucleoside 5'-triphosphate = DNA(n+1) + diphosphate</text>
        <dbReference type="Rhea" id="RHEA:22508"/>
        <dbReference type="Rhea" id="RHEA-COMP:17339"/>
        <dbReference type="Rhea" id="RHEA-COMP:17340"/>
        <dbReference type="ChEBI" id="CHEBI:33019"/>
        <dbReference type="ChEBI" id="CHEBI:61560"/>
        <dbReference type="ChEBI" id="CHEBI:173112"/>
        <dbReference type="EC" id="2.7.7.7"/>
    </reaction>
</comment>
<feature type="region of interest" description="Disordered" evidence="16">
    <location>
        <begin position="31"/>
        <end position="50"/>
    </location>
</feature>
<evidence type="ECO:0000256" key="2">
    <source>
        <dbReference type="ARBA" id="ARBA00012417"/>
    </source>
</evidence>
<evidence type="ECO:0000256" key="6">
    <source>
        <dbReference type="ARBA" id="ARBA00022705"/>
    </source>
</evidence>
<dbReference type="PANTHER" id="PTHR11076:SF33">
    <property type="entry name" value="DNA POLYMERASE KAPPA"/>
    <property type="match status" value="1"/>
</dbReference>
<dbReference type="EMBL" id="FR824047">
    <property type="protein sequence ID" value="CCA14130.1"/>
    <property type="molecule type" value="Genomic_DNA"/>
</dbReference>
<evidence type="ECO:0000259" key="17">
    <source>
        <dbReference type="PROSITE" id="PS50173"/>
    </source>
</evidence>
<evidence type="ECO:0000256" key="8">
    <source>
        <dbReference type="ARBA" id="ARBA00022763"/>
    </source>
</evidence>
<evidence type="ECO:0000256" key="3">
    <source>
        <dbReference type="ARBA" id="ARBA00016178"/>
    </source>
</evidence>
<keyword evidence="7" id="KW-0479">Metal-binding</keyword>
<keyword evidence="13 15" id="KW-0234">DNA repair</keyword>
<evidence type="ECO:0000313" key="19">
    <source>
        <dbReference type="EMBL" id="CCA14130.1"/>
    </source>
</evidence>
<dbReference type="Gene3D" id="1.10.150.20">
    <property type="entry name" value="5' to 3' exonuclease, C-terminal subdomain"/>
    <property type="match status" value="1"/>
</dbReference>
<keyword evidence="4" id="KW-0808">Transferase</keyword>
<evidence type="ECO:0000256" key="1">
    <source>
        <dbReference type="ARBA" id="ARBA00010945"/>
    </source>
</evidence>
<reference evidence="19" key="1">
    <citation type="journal article" date="2011" name="PLoS Biol.">
        <title>Gene gain and loss during evolution of obligate parasitism in the white rust pathogen of Arabidopsis thaliana.</title>
        <authorList>
            <person name="Kemen E."/>
            <person name="Gardiner A."/>
            <person name="Schultz-Larsen T."/>
            <person name="Kemen A.C."/>
            <person name="Balmuth A.L."/>
            <person name="Robert-Seilaniantz A."/>
            <person name="Bailey K."/>
            <person name="Holub E."/>
            <person name="Studholme D.J."/>
            <person name="Maclean D."/>
            <person name="Jones J.D."/>
        </authorList>
    </citation>
    <scope>NUCLEOTIDE SEQUENCE</scope>
</reference>
<dbReference type="AlphaFoldDB" id="F0VZA0"/>
<dbReference type="GO" id="GO:0042276">
    <property type="term" value="P:error-prone translesion synthesis"/>
    <property type="evidence" value="ECO:0007669"/>
    <property type="project" value="TreeGrafter"/>
</dbReference>
<dbReference type="GO" id="GO:0003887">
    <property type="term" value="F:DNA-directed DNA polymerase activity"/>
    <property type="evidence" value="ECO:0007669"/>
    <property type="project" value="UniProtKB-KW"/>
</dbReference>
<dbReference type="CDD" id="cd03586">
    <property type="entry name" value="PolY_Pol_IV_kappa"/>
    <property type="match status" value="1"/>
</dbReference>
<dbReference type="InterPro" id="IPR001126">
    <property type="entry name" value="UmuC"/>
</dbReference>
<dbReference type="GO" id="GO:0006281">
    <property type="term" value="P:DNA repair"/>
    <property type="evidence" value="ECO:0007669"/>
    <property type="project" value="UniProtKB-KW"/>
</dbReference>
<dbReference type="InterPro" id="IPR024728">
    <property type="entry name" value="PolY_HhH_motif"/>
</dbReference>
<dbReference type="SMART" id="SM00734">
    <property type="entry name" value="ZnF_Rad18"/>
    <property type="match status" value="1"/>
</dbReference>
<evidence type="ECO:0000256" key="13">
    <source>
        <dbReference type="ARBA" id="ARBA00023204"/>
    </source>
</evidence>
<keyword evidence="5" id="KW-0548">Nucleotidyltransferase</keyword>
<dbReference type="SUPFAM" id="SSF56672">
    <property type="entry name" value="DNA/RNA polymerases"/>
    <property type="match status" value="1"/>
</dbReference>
<feature type="compositionally biased region" description="Basic and acidic residues" evidence="16">
    <location>
        <begin position="40"/>
        <end position="50"/>
    </location>
</feature>
<keyword evidence="10" id="KW-0862">Zinc</keyword>
<dbReference type="SUPFAM" id="SSF100879">
    <property type="entry name" value="Lesion bypass DNA polymerase (Y-family), little finger domain"/>
    <property type="match status" value="1"/>
</dbReference>
<evidence type="ECO:0000256" key="5">
    <source>
        <dbReference type="ARBA" id="ARBA00022695"/>
    </source>
</evidence>
<keyword evidence="9 15" id="KW-0863">Zinc-finger</keyword>
<dbReference type="InterPro" id="IPR050116">
    <property type="entry name" value="DNA_polymerase-Y"/>
</dbReference>
<reference evidence="19" key="2">
    <citation type="submission" date="2011-02" db="EMBL/GenBank/DDBJ databases">
        <authorList>
            <person name="MacLean D."/>
        </authorList>
    </citation>
    <scope>NUCLEOTIDE SEQUENCE</scope>
</reference>
<evidence type="ECO:0000256" key="14">
    <source>
        <dbReference type="ARBA" id="ARBA00049244"/>
    </source>
</evidence>
<evidence type="ECO:0000256" key="4">
    <source>
        <dbReference type="ARBA" id="ARBA00022679"/>
    </source>
</evidence>
<gene>
    <name evidence="19" type="primary">AlNc14C2G241</name>
    <name evidence="19" type="ORF">ALNC14_002730</name>
</gene>
<dbReference type="InterPro" id="IPR006642">
    <property type="entry name" value="Rad18_UBZ4"/>
</dbReference>
<dbReference type="Gene3D" id="3.30.160.60">
    <property type="entry name" value="Classic Zinc Finger"/>
    <property type="match status" value="1"/>
</dbReference>
<feature type="domain" description="UmuC" evidence="17">
    <location>
        <begin position="144"/>
        <end position="361"/>
    </location>
</feature>
<proteinExistence type="inferred from homology"/>
<dbReference type="InterPro" id="IPR043502">
    <property type="entry name" value="DNA/RNA_pol_sf"/>
</dbReference>
<keyword evidence="8 15" id="KW-0227">DNA damage</keyword>
<dbReference type="PROSITE" id="PS51908">
    <property type="entry name" value="ZF_UBZ4"/>
    <property type="match status" value="1"/>
</dbReference>
<dbReference type="InterPro" id="IPR036775">
    <property type="entry name" value="DNA_pol_Y-fam_lit_finger_sf"/>
</dbReference>
<evidence type="ECO:0000256" key="7">
    <source>
        <dbReference type="ARBA" id="ARBA00022723"/>
    </source>
</evidence>
<dbReference type="Gene3D" id="1.10.150.810">
    <property type="match status" value="1"/>
</dbReference>
<dbReference type="HAMAP" id="MF_01113">
    <property type="entry name" value="DNApol_IV"/>
    <property type="match status" value="1"/>
</dbReference>
<evidence type="ECO:0000256" key="11">
    <source>
        <dbReference type="ARBA" id="ARBA00022842"/>
    </source>
</evidence>
<dbReference type="Pfam" id="PF00817">
    <property type="entry name" value="IMS"/>
    <property type="match status" value="1"/>
</dbReference>
<accession>F0VZA0</accession>
<evidence type="ECO:0000259" key="18">
    <source>
        <dbReference type="PROSITE" id="PS51908"/>
    </source>
</evidence>
<dbReference type="GO" id="GO:0008270">
    <property type="term" value="F:zinc ion binding"/>
    <property type="evidence" value="ECO:0007669"/>
    <property type="project" value="UniProtKB-KW"/>
</dbReference>
<feature type="domain" description="UBZ4-type" evidence="18">
    <location>
        <begin position="569"/>
        <end position="599"/>
    </location>
</feature>
<dbReference type="GO" id="GO:0005634">
    <property type="term" value="C:nucleus"/>
    <property type="evidence" value="ECO:0007669"/>
    <property type="project" value="TreeGrafter"/>
</dbReference>
<feature type="region of interest" description="Disordered" evidence="16">
    <location>
        <begin position="1"/>
        <end position="20"/>
    </location>
</feature>
<organism evidence="19">
    <name type="scientific">Albugo laibachii Nc14</name>
    <dbReference type="NCBI Taxonomy" id="890382"/>
    <lineage>
        <taxon>Eukaryota</taxon>
        <taxon>Sar</taxon>
        <taxon>Stramenopiles</taxon>
        <taxon>Oomycota</taxon>
        <taxon>Peronosporomycetes</taxon>
        <taxon>Albuginales</taxon>
        <taxon>Albuginaceae</taxon>
        <taxon>Albugo</taxon>
    </lineage>
</organism>
<evidence type="ECO:0000256" key="10">
    <source>
        <dbReference type="ARBA" id="ARBA00022833"/>
    </source>
</evidence>